<organism evidence="1 2">
    <name type="scientific">Nocardia fusca</name>
    <dbReference type="NCBI Taxonomy" id="941183"/>
    <lineage>
        <taxon>Bacteria</taxon>
        <taxon>Bacillati</taxon>
        <taxon>Actinomycetota</taxon>
        <taxon>Actinomycetes</taxon>
        <taxon>Mycobacteriales</taxon>
        <taxon>Nocardiaceae</taxon>
        <taxon>Nocardia</taxon>
    </lineage>
</organism>
<reference evidence="1 2" key="1">
    <citation type="submission" date="2024-06" db="EMBL/GenBank/DDBJ databases">
        <title>The Natural Products Discovery Center: Release of the First 8490 Sequenced Strains for Exploring Actinobacteria Biosynthetic Diversity.</title>
        <authorList>
            <person name="Kalkreuter E."/>
            <person name="Kautsar S.A."/>
            <person name="Yang D."/>
            <person name="Bader C.D."/>
            <person name="Teijaro C.N."/>
            <person name="Fluegel L."/>
            <person name="Davis C.M."/>
            <person name="Simpson J.R."/>
            <person name="Lauterbach L."/>
            <person name="Steele A.D."/>
            <person name="Gui C."/>
            <person name="Meng S."/>
            <person name="Li G."/>
            <person name="Viehrig K."/>
            <person name="Ye F."/>
            <person name="Su P."/>
            <person name="Kiefer A.F."/>
            <person name="Nichols A."/>
            <person name="Cepeda A.J."/>
            <person name="Yan W."/>
            <person name="Fan B."/>
            <person name="Jiang Y."/>
            <person name="Adhikari A."/>
            <person name="Zheng C.-J."/>
            <person name="Schuster L."/>
            <person name="Cowan T.M."/>
            <person name="Smanski M.J."/>
            <person name="Chevrette M.G."/>
            <person name="De Carvalho L.P.S."/>
            <person name="Shen B."/>
        </authorList>
    </citation>
    <scope>NUCLEOTIDE SEQUENCE [LARGE SCALE GENOMIC DNA]</scope>
    <source>
        <strain evidence="1 2">NPDC050671</strain>
    </source>
</reference>
<evidence type="ECO:0000313" key="2">
    <source>
        <dbReference type="Proteomes" id="UP001551658"/>
    </source>
</evidence>
<dbReference type="EMBL" id="JBFAIH010000030">
    <property type="protein sequence ID" value="MEV0367415.1"/>
    <property type="molecule type" value="Genomic_DNA"/>
</dbReference>
<name>A0ABV3FI90_9NOCA</name>
<gene>
    <name evidence="1" type="ORF">AB0H72_32495</name>
</gene>
<keyword evidence="2" id="KW-1185">Reference proteome</keyword>
<accession>A0ABV3FI90</accession>
<comment type="caution">
    <text evidence="1">The sequence shown here is derived from an EMBL/GenBank/DDBJ whole genome shotgun (WGS) entry which is preliminary data.</text>
</comment>
<protein>
    <submittedName>
        <fullName evidence="1">Uncharacterized protein</fullName>
    </submittedName>
</protein>
<dbReference type="RefSeq" id="WP_357986916.1">
    <property type="nucleotide sequence ID" value="NZ_JBFAIH010000030.1"/>
</dbReference>
<dbReference type="Proteomes" id="UP001551658">
    <property type="component" value="Unassembled WGS sequence"/>
</dbReference>
<evidence type="ECO:0000313" key="1">
    <source>
        <dbReference type="EMBL" id="MEV0367415.1"/>
    </source>
</evidence>
<sequence>MALIDNPMLGFAASLALPAAGAFFKHPVYGALGGLVGGALYGLQNDHTGWNLVSDIALGAAGGGLGARIGRKGTEAWLLEGRPGRTVGEALSTFTRLDRALVTGNSMGAAAAFSAPPLLIKDVLTTPGMLPTVSIGRGDT</sequence>
<proteinExistence type="predicted"/>